<evidence type="ECO:0000259" key="6">
    <source>
        <dbReference type="Pfam" id="PF15908"/>
    </source>
</evidence>
<dbReference type="EMBL" id="SRMA01024190">
    <property type="protein sequence ID" value="TRZ00974.1"/>
    <property type="molecule type" value="Genomic_DNA"/>
</dbReference>
<feature type="compositionally biased region" description="Basic and acidic residues" evidence="5">
    <location>
        <begin position="876"/>
        <end position="904"/>
    </location>
</feature>
<feature type="non-terminal residue" evidence="7">
    <location>
        <position position="930"/>
    </location>
</feature>
<feature type="region of interest" description="Disordered" evidence="5">
    <location>
        <begin position="690"/>
        <end position="711"/>
    </location>
</feature>
<feature type="coiled-coil region" evidence="4">
    <location>
        <begin position="499"/>
        <end position="540"/>
    </location>
</feature>
<proteinExistence type="predicted"/>
<protein>
    <recommendedName>
        <fullName evidence="6">Hyaluronan-mediated motility receptor C-terminal domain-containing protein</fullName>
    </recommendedName>
</protein>
<feature type="compositionally biased region" description="Polar residues" evidence="5">
    <location>
        <begin position="919"/>
        <end position="930"/>
    </location>
</feature>
<sequence length="930" mass="107550">MSFSRAPLKRFNEHTGCAPPPGAYEVKSGELKGAASFHKAERFKAASKVLPLPSPSKEVAMSPVRRTMSVDGLTNSLNSKKDKGVFTVETKHQRLLEKEQRGEQDRRLLTLEEELRKLESKLLAAVREKTGLAANVASLERQLAELKKANDFLKTKVSEDITKKKINALSMELIEAKNKLDSKEKELSFLHISSEGQVKVLETDLESARTTFRVLQERNKDLEELHQETRAQNEQLENELDRLHGIIQELREETKVMQSYLDSANEEIQDLRIKLQDKSLSESRVSDTQENLSDLEQKLEQRTTELRDCQGALKTSEEELSKSQQELTDSQKALLEKEREVQRCLQDLQALQSSLTELEEKVEQRAQDLEEARSLARRQEQEMAHVKEVLRRTEEELDQRAALMGERCLRLEKERGERLEVCRGSITRAEFISTAPVDCLCAAEIQEECLKQVEELEAELCSLQETRSSEKNAFEELKGEHCALTKRLEEEKVLTGSLASELERLRAETETERRQLGEELEDALDELSELEKKEQHNLEAILQLTQKSLTLEEEVQSSSAQLHKKCSELQALEEAHVRTISKLEEDHKNCLAKLSDVNSDFERTRNALDELKHEKEAQVLQLQEEIYQMKQKLLQDQLQLTSIKEMQDQKQEEHANMLLEVQSKLAEKEGIATAHSEQLRCLQEEVDQERRAREQTQSQLEREQKKRQSLEERTAEISKLLGLLKDLQGELSELRNQVQKERDAAQRHSMEWQEERQQLSKQMEEERQEFHRRIAEVQLQSTSDAETEHWRNLYEELCAKVKPFQEELDRFAVERNALLNEKGATQAELNKLADAYANLMGHHNNRQKIRHMVKLKEENLELKQEVSRLRSQLGKQKNELDRLKSRRTPRLDPSKAFNHEHKENQQPASALTEGESNKDAVTSGNQHQEV</sequence>
<feature type="coiled-coil region" evidence="4">
    <location>
        <begin position="101"/>
        <end position="396"/>
    </location>
</feature>
<evidence type="ECO:0000256" key="2">
    <source>
        <dbReference type="ARBA" id="ARBA00022490"/>
    </source>
</evidence>
<dbReference type="AlphaFoldDB" id="A0A553RFN5"/>
<dbReference type="GO" id="GO:0016020">
    <property type="term" value="C:membrane"/>
    <property type="evidence" value="ECO:0007669"/>
    <property type="project" value="TreeGrafter"/>
</dbReference>
<feature type="coiled-coil region" evidence="4">
    <location>
        <begin position="594"/>
        <end position="632"/>
    </location>
</feature>
<dbReference type="PANTHER" id="PTHR18956:SF6">
    <property type="entry name" value="HYALURONAN MEDIATED MOTILITY RECEPTOR"/>
    <property type="match status" value="1"/>
</dbReference>
<evidence type="ECO:0000256" key="1">
    <source>
        <dbReference type="ARBA" id="ARBA00004186"/>
    </source>
</evidence>
<keyword evidence="2" id="KW-0963">Cytoplasm</keyword>
<dbReference type="Gene3D" id="1.10.287.1490">
    <property type="match status" value="1"/>
</dbReference>
<organism evidence="7 8">
    <name type="scientific">Danionella cerebrum</name>
    <dbReference type="NCBI Taxonomy" id="2873325"/>
    <lineage>
        <taxon>Eukaryota</taxon>
        <taxon>Metazoa</taxon>
        <taxon>Chordata</taxon>
        <taxon>Craniata</taxon>
        <taxon>Vertebrata</taxon>
        <taxon>Euteleostomi</taxon>
        <taxon>Actinopterygii</taxon>
        <taxon>Neopterygii</taxon>
        <taxon>Teleostei</taxon>
        <taxon>Ostariophysi</taxon>
        <taxon>Cypriniformes</taxon>
        <taxon>Danionidae</taxon>
        <taxon>Danioninae</taxon>
        <taxon>Danionella</taxon>
    </lineage>
</organism>
<dbReference type="GO" id="GO:0005540">
    <property type="term" value="F:hyaluronic acid binding"/>
    <property type="evidence" value="ECO:0007669"/>
    <property type="project" value="InterPro"/>
</dbReference>
<reference evidence="7 8" key="1">
    <citation type="journal article" date="2019" name="Sci. Data">
        <title>Hybrid genome assembly and annotation of Danionella translucida.</title>
        <authorList>
            <person name="Kadobianskyi M."/>
            <person name="Schulze L."/>
            <person name="Schuelke M."/>
            <person name="Judkewitz B."/>
        </authorList>
    </citation>
    <scope>NUCLEOTIDE SEQUENCE [LARGE SCALE GENOMIC DNA]</scope>
    <source>
        <strain evidence="7 8">Bolton</strain>
    </source>
</reference>
<feature type="region of interest" description="Disordered" evidence="5">
    <location>
        <begin position="869"/>
        <end position="930"/>
    </location>
</feature>
<keyword evidence="8" id="KW-1185">Reference proteome</keyword>
<dbReference type="Pfam" id="PF15908">
    <property type="entry name" value="HMMR_C"/>
    <property type="match status" value="1"/>
</dbReference>
<gene>
    <name evidence="7" type="ORF">DNTS_021547</name>
</gene>
<dbReference type="GO" id="GO:0005819">
    <property type="term" value="C:spindle"/>
    <property type="evidence" value="ECO:0007669"/>
    <property type="project" value="UniProtKB-SubCell"/>
</dbReference>
<feature type="domain" description="Hyaluronan-mediated motility receptor C-terminal" evidence="6">
    <location>
        <begin position="762"/>
        <end position="914"/>
    </location>
</feature>
<comment type="subcellular location">
    <subcellularLocation>
        <location evidence="1">Cytoplasm</location>
        <location evidence="1">Cytoskeleton</location>
        <location evidence="1">Spindle</location>
    </subcellularLocation>
</comment>
<dbReference type="InterPro" id="IPR026203">
    <property type="entry name" value="IHABP"/>
</dbReference>
<comment type="caution">
    <text evidence="7">The sequence shown here is derived from an EMBL/GenBank/DDBJ whole genome shotgun (WGS) entry which is preliminary data.</text>
</comment>
<accession>A0A553RFN5</accession>
<keyword evidence="4" id="KW-0175">Coiled coil</keyword>
<name>A0A553RFN5_9TELE</name>
<evidence type="ECO:0000256" key="3">
    <source>
        <dbReference type="ARBA" id="ARBA00023212"/>
    </source>
</evidence>
<evidence type="ECO:0000313" key="8">
    <source>
        <dbReference type="Proteomes" id="UP000316079"/>
    </source>
</evidence>
<evidence type="ECO:0000256" key="5">
    <source>
        <dbReference type="SAM" id="MobiDB-lite"/>
    </source>
</evidence>
<evidence type="ECO:0000313" key="7">
    <source>
        <dbReference type="EMBL" id="TRZ00974.1"/>
    </source>
</evidence>
<evidence type="ECO:0000256" key="4">
    <source>
        <dbReference type="SAM" id="Coils"/>
    </source>
</evidence>
<dbReference type="Pfam" id="PF15905">
    <property type="entry name" value="HMMR_N"/>
    <property type="match status" value="1"/>
</dbReference>
<keyword evidence="3" id="KW-0206">Cytoskeleton</keyword>
<dbReference type="OrthoDB" id="419631at2759"/>
<dbReference type="PANTHER" id="PTHR18956">
    <property type="entry name" value="HYALURONAN MEDIATED MOTILITY RECEPTOR"/>
    <property type="match status" value="1"/>
</dbReference>
<dbReference type="InterPro" id="IPR031794">
    <property type="entry name" value="HMMR_C"/>
</dbReference>
<feature type="region of interest" description="Disordered" evidence="5">
    <location>
        <begin position="1"/>
        <end position="22"/>
    </location>
</feature>
<dbReference type="Proteomes" id="UP000316079">
    <property type="component" value="Unassembled WGS sequence"/>
</dbReference>